<protein>
    <submittedName>
        <fullName evidence="2">Uncharacterized protein YqkB</fullName>
    </submittedName>
</protein>
<dbReference type="Proteomes" id="UP001519272">
    <property type="component" value="Unassembled WGS sequence"/>
</dbReference>
<dbReference type="RefSeq" id="WP_210088581.1">
    <property type="nucleotide sequence ID" value="NZ_JAGGKG010000005.1"/>
</dbReference>
<dbReference type="SUPFAM" id="SSF89360">
    <property type="entry name" value="HesB-like domain"/>
    <property type="match status" value="1"/>
</dbReference>
<keyword evidence="3" id="KW-1185">Reference proteome</keyword>
<dbReference type="InterPro" id="IPR000361">
    <property type="entry name" value="ATAP_core_dom"/>
</dbReference>
<reference evidence="2 3" key="1">
    <citation type="submission" date="2021-03" db="EMBL/GenBank/DDBJ databases">
        <title>Genomic Encyclopedia of Type Strains, Phase IV (KMG-IV): sequencing the most valuable type-strain genomes for metagenomic binning, comparative biology and taxonomic classification.</title>
        <authorList>
            <person name="Goeker M."/>
        </authorList>
    </citation>
    <scope>NUCLEOTIDE SEQUENCE [LARGE SCALE GENOMIC DNA]</scope>
    <source>
        <strain evidence="2 3">DSM 14349</strain>
    </source>
</reference>
<evidence type="ECO:0000313" key="3">
    <source>
        <dbReference type="Proteomes" id="UP001519272"/>
    </source>
</evidence>
<proteinExistence type="predicted"/>
<sequence length="108" mass="12437">MHIKLDELAGHKLATALGERPGYFKIFYDTEGCGCEGINVLLLVDAPLQTDLNVPSDQFHFIVDQQHQIFYNEQLYLEGDPEFPTFKLFSDNSNYGTRVQIRDLRVEK</sequence>
<evidence type="ECO:0000313" key="2">
    <source>
        <dbReference type="EMBL" id="MBP1904917.1"/>
    </source>
</evidence>
<feature type="domain" description="Core" evidence="1">
    <location>
        <begin position="1"/>
        <end position="103"/>
    </location>
</feature>
<dbReference type="Pfam" id="PF01521">
    <property type="entry name" value="Fe-S_biosyn"/>
    <property type="match status" value="1"/>
</dbReference>
<name>A0ABS4FQR4_9BACL</name>
<organism evidence="2 3">
    <name type="scientific">Paenibacillus turicensis</name>
    <dbReference type="NCBI Taxonomy" id="160487"/>
    <lineage>
        <taxon>Bacteria</taxon>
        <taxon>Bacillati</taxon>
        <taxon>Bacillota</taxon>
        <taxon>Bacilli</taxon>
        <taxon>Bacillales</taxon>
        <taxon>Paenibacillaceae</taxon>
        <taxon>Paenibacillus</taxon>
    </lineage>
</organism>
<gene>
    <name evidence="2" type="ORF">J2Z32_001541</name>
</gene>
<dbReference type="InterPro" id="IPR035903">
    <property type="entry name" value="HesB-like_dom_sf"/>
</dbReference>
<comment type="caution">
    <text evidence="2">The sequence shown here is derived from an EMBL/GenBank/DDBJ whole genome shotgun (WGS) entry which is preliminary data.</text>
</comment>
<evidence type="ECO:0000259" key="1">
    <source>
        <dbReference type="Pfam" id="PF01521"/>
    </source>
</evidence>
<dbReference type="EMBL" id="JAGGKG010000005">
    <property type="protein sequence ID" value="MBP1904917.1"/>
    <property type="molecule type" value="Genomic_DNA"/>
</dbReference>
<accession>A0ABS4FQR4</accession>
<dbReference type="Gene3D" id="2.60.300.12">
    <property type="entry name" value="HesB-like domain"/>
    <property type="match status" value="1"/>
</dbReference>